<dbReference type="Proteomes" id="UP000569329">
    <property type="component" value="Unassembled WGS sequence"/>
</dbReference>
<accession>A0A839DV43</accession>
<keyword evidence="4 6" id="KW-1133">Transmembrane helix</keyword>
<evidence type="ECO:0000256" key="3">
    <source>
        <dbReference type="ARBA" id="ARBA00022692"/>
    </source>
</evidence>
<feature type="transmembrane region" description="Helical" evidence="6">
    <location>
        <begin position="272"/>
        <end position="290"/>
    </location>
</feature>
<dbReference type="InterPro" id="IPR050638">
    <property type="entry name" value="AA-Vitamin_Transporters"/>
</dbReference>
<evidence type="ECO:0000256" key="2">
    <source>
        <dbReference type="ARBA" id="ARBA00007362"/>
    </source>
</evidence>
<evidence type="ECO:0000313" key="8">
    <source>
        <dbReference type="EMBL" id="MBA8822682.1"/>
    </source>
</evidence>
<dbReference type="Gene3D" id="1.10.3730.20">
    <property type="match status" value="1"/>
</dbReference>
<feature type="transmembrane region" description="Helical" evidence="6">
    <location>
        <begin position="216"/>
        <end position="236"/>
    </location>
</feature>
<feature type="transmembrane region" description="Helical" evidence="6">
    <location>
        <begin position="126"/>
        <end position="143"/>
    </location>
</feature>
<feature type="transmembrane region" description="Helical" evidence="6">
    <location>
        <begin position="149"/>
        <end position="171"/>
    </location>
</feature>
<gene>
    <name evidence="8" type="ORF">FHX42_000011</name>
    <name evidence="9" type="ORF">FHX42_000017</name>
    <name evidence="10" type="ORF">FHX42_000036</name>
</gene>
<organism evidence="9 11">
    <name type="scientific">Halosaccharopolyspora lacisalsi</name>
    <dbReference type="NCBI Taxonomy" id="1000566"/>
    <lineage>
        <taxon>Bacteria</taxon>
        <taxon>Bacillati</taxon>
        <taxon>Actinomycetota</taxon>
        <taxon>Actinomycetes</taxon>
        <taxon>Pseudonocardiales</taxon>
        <taxon>Pseudonocardiaceae</taxon>
        <taxon>Halosaccharopolyspora</taxon>
    </lineage>
</organism>
<evidence type="ECO:0000259" key="7">
    <source>
        <dbReference type="Pfam" id="PF00892"/>
    </source>
</evidence>
<comment type="caution">
    <text evidence="9">The sequence shown here is derived from an EMBL/GenBank/DDBJ whole genome shotgun (WGS) entry which is preliminary data.</text>
</comment>
<evidence type="ECO:0000313" key="9">
    <source>
        <dbReference type="EMBL" id="MBA8822688.1"/>
    </source>
</evidence>
<feature type="domain" description="EamA" evidence="7">
    <location>
        <begin position="151"/>
        <end position="290"/>
    </location>
</feature>
<evidence type="ECO:0000313" key="10">
    <source>
        <dbReference type="EMBL" id="MBA8822707.1"/>
    </source>
</evidence>
<dbReference type="SUPFAM" id="SSF103481">
    <property type="entry name" value="Multidrug resistance efflux transporter EmrE"/>
    <property type="match status" value="2"/>
</dbReference>
<dbReference type="EMBL" id="JACGWZ010000001">
    <property type="protein sequence ID" value="MBA8822682.1"/>
    <property type="molecule type" value="Genomic_DNA"/>
</dbReference>
<sequence>MNNPANYLRIGALALMWGASFLLIKIGLEALTPTQVAFARILFGAVVLLLLCAASGIGLRGHSRKLWGRITVAALFANALPWVLFGLGEQTVDSGLTGVLNATTPLWTLLIGVAFGTEKSLSPRRLSGLLLGFAGVLLILAPWNSGGLFGWGVLACLAAAVSYGIGFVYIGHYVTGSDEGRKLPSLALAAMQLTTATGLGLLTLPVNGMRAVEPELAPLLAVATLGILGTGLAFALHYRIISDEGATTASTVTYLMPVVSIVLGWLVLDERFGWRVVAGMVVVLVGVALSRTRTAAREQRPTSTPRPATRA</sequence>
<evidence type="ECO:0000256" key="1">
    <source>
        <dbReference type="ARBA" id="ARBA00004141"/>
    </source>
</evidence>
<feature type="transmembrane region" description="Helical" evidence="6">
    <location>
        <begin position="96"/>
        <end position="114"/>
    </location>
</feature>
<dbReference type="RefSeq" id="WP_328795808.1">
    <property type="nucleotide sequence ID" value="NZ_JACGWZ010000001.1"/>
</dbReference>
<feature type="transmembrane region" description="Helical" evidence="6">
    <location>
        <begin position="7"/>
        <end position="26"/>
    </location>
</feature>
<protein>
    <submittedName>
        <fullName evidence="9">Drug/metabolite transporter (DMT)-like permease</fullName>
    </submittedName>
</protein>
<feature type="domain" description="EamA" evidence="7">
    <location>
        <begin position="13"/>
        <end position="140"/>
    </location>
</feature>
<feature type="transmembrane region" description="Helical" evidence="6">
    <location>
        <begin position="248"/>
        <end position="266"/>
    </location>
</feature>
<dbReference type="GO" id="GO:0016020">
    <property type="term" value="C:membrane"/>
    <property type="evidence" value="ECO:0007669"/>
    <property type="project" value="UniProtKB-SubCell"/>
</dbReference>
<dbReference type="InterPro" id="IPR037185">
    <property type="entry name" value="EmrE-like"/>
</dbReference>
<keyword evidence="11" id="KW-1185">Reference proteome</keyword>
<keyword evidence="3 6" id="KW-0812">Transmembrane</keyword>
<comment type="subcellular location">
    <subcellularLocation>
        <location evidence="1">Membrane</location>
        <topology evidence="1">Multi-pass membrane protein</topology>
    </subcellularLocation>
</comment>
<dbReference type="PANTHER" id="PTHR32322">
    <property type="entry name" value="INNER MEMBRANE TRANSPORTER"/>
    <property type="match status" value="1"/>
</dbReference>
<feature type="transmembrane region" description="Helical" evidence="6">
    <location>
        <begin position="38"/>
        <end position="59"/>
    </location>
</feature>
<reference evidence="9 11" key="1">
    <citation type="submission" date="2020-07" db="EMBL/GenBank/DDBJ databases">
        <title>Sequencing the genomes of 1000 actinobacteria strains.</title>
        <authorList>
            <person name="Klenk H.-P."/>
        </authorList>
    </citation>
    <scope>NUCLEOTIDE SEQUENCE [LARGE SCALE GENOMIC DNA]</scope>
    <source>
        <strain evidence="9 11">DSM 45975</strain>
    </source>
</reference>
<evidence type="ECO:0000256" key="6">
    <source>
        <dbReference type="SAM" id="Phobius"/>
    </source>
</evidence>
<comment type="similarity">
    <text evidence="2">Belongs to the EamA transporter family.</text>
</comment>
<name>A0A839DV43_9PSEU</name>
<dbReference type="EMBL" id="JACGWZ010000001">
    <property type="protein sequence ID" value="MBA8822707.1"/>
    <property type="molecule type" value="Genomic_DNA"/>
</dbReference>
<dbReference type="AlphaFoldDB" id="A0A839DV43"/>
<evidence type="ECO:0000256" key="4">
    <source>
        <dbReference type="ARBA" id="ARBA00022989"/>
    </source>
</evidence>
<keyword evidence="5 6" id="KW-0472">Membrane</keyword>
<feature type="transmembrane region" description="Helical" evidence="6">
    <location>
        <begin position="66"/>
        <end position="84"/>
    </location>
</feature>
<feature type="transmembrane region" description="Helical" evidence="6">
    <location>
        <begin position="183"/>
        <end position="204"/>
    </location>
</feature>
<dbReference type="EMBL" id="JACGWZ010000001">
    <property type="protein sequence ID" value="MBA8822688.1"/>
    <property type="molecule type" value="Genomic_DNA"/>
</dbReference>
<dbReference type="PANTHER" id="PTHR32322:SF9">
    <property type="entry name" value="AMINO-ACID METABOLITE EFFLUX PUMP-RELATED"/>
    <property type="match status" value="1"/>
</dbReference>
<evidence type="ECO:0000313" key="11">
    <source>
        <dbReference type="Proteomes" id="UP000569329"/>
    </source>
</evidence>
<dbReference type="Pfam" id="PF00892">
    <property type="entry name" value="EamA"/>
    <property type="match status" value="2"/>
</dbReference>
<dbReference type="InterPro" id="IPR000620">
    <property type="entry name" value="EamA_dom"/>
</dbReference>
<proteinExistence type="inferred from homology"/>
<evidence type="ECO:0000256" key="5">
    <source>
        <dbReference type="ARBA" id="ARBA00023136"/>
    </source>
</evidence>